<protein>
    <submittedName>
        <fullName evidence="1">Uncharacterized protein</fullName>
    </submittedName>
</protein>
<sequence length="102" mass="11996">MTNFLLTHLVPTRYKKFNFAKRLVRTCKRVIPRGVIRKLFHFEIPHARQSKFNCDSRSPVNYRNGSFYEAKTTSSCANGQFIIANYSLRLFEQTNRTLTTCQ</sequence>
<dbReference type="EMBL" id="JAODUO010000022">
    <property type="protein sequence ID" value="KAK2192802.1"/>
    <property type="molecule type" value="Genomic_DNA"/>
</dbReference>
<dbReference type="Proteomes" id="UP001209878">
    <property type="component" value="Unassembled WGS sequence"/>
</dbReference>
<comment type="caution">
    <text evidence="1">The sequence shown here is derived from an EMBL/GenBank/DDBJ whole genome shotgun (WGS) entry which is preliminary data.</text>
</comment>
<keyword evidence="2" id="KW-1185">Reference proteome</keyword>
<name>A0AAD9PDJ3_RIDPI</name>
<organism evidence="1 2">
    <name type="scientific">Ridgeia piscesae</name>
    <name type="common">Tubeworm</name>
    <dbReference type="NCBI Taxonomy" id="27915"/>
    <lineage>
        <taxon>Eukaryota</taxon>
        <taxon>Metazoa</taxon>
        <taxon>Spiralia</taxon>
        <taxon>Lophotrochozoa</taxon>
        <taxon>Annelida</taxon>
        <taxon>Polychaeta</taxon>
        <taxon>Sedentaria</taxon>
        <taxon>Canalipalpata</taxon>
        <taxon>Sabellida</taxon>
        <taxon>Siboglinidae</taxon>
        <taxon>Ridgeia</taxon>
    </lineage>
</organism>
<evidence type="ECO:0000313" key="1">
    <source>
        <dbReference type="EMBL" id="KAK2192802.1"/>
    </source>
</evidence>
<evidence type="ECO:0000313" key="2">
    <source>
        <dbReference type="Proteomes" id="UP001209878"/>
    </source>
</evidence>
<gene>
    <name evidence="1" type="ORF">NP493_22g02035</name>
</gene>
<accession>A0AAD9PDJ3</accession>
<reference evidence="1" key="1">
    <citation type="journal article" date="2023" name="Mol. Biol. Evol.">
        <title>Third-Generation Sequencing Reveals the Adaptive Role of the Epigenome in Three Deep-Sea Polychaetes.</title>
        <authorList>
            <person name="Perez M."/>
            <person name="Aroh O."/>
            <person name="Sun Y."/>
            <person name="Lan Y."/>
            <person name="Juniper S.K."/>
            <person name="Young C.R."/>
            <person name="Angers B."/>
            <person name="Qian P.Y."/>
        </authorList>
    </citation>
    <scope>NUCLEOTIDE SEQUENCE</scope>
    <source>
        <strain evidence="1">R07B-5</strain>
    </source>
</reference>
<dbReference type="AlphaFoldDB" id="A0AAD9PDJ3"/>
<proteinExistence type="predicted"/>